<protein>
    <submittedName>
        <fullName evidence="1">Uncharacterized protein</fullName>
    </submittedName>
</protein>
<accession>A0A9P5TF13</accession>
<evidence type="ECO:0000313" key="1">
    <source>
        <dbReference type="EMBL" id="KAF8868650.1"/>
    </source>
</evidence>
<organism evidence="1 2">
    <name type="scientific">Gymnopilus junonius</name>
    <name type="common">Spectacular rustgill mushroom</name>
    <name type="synonym">Gymnopilus spectabilis subsp. junonius</name>
    <dbReference type="NCBI Taxonomy" id="109634"/>
    <lineage>
        <taxon>Eukaryota</taxon>
        <taxon>Fungi</taxon>
        <taxon>Dikarya</taxon>
        <taxon>Basidiomycota</taxon>
        <taxon>Agaricomycotina</taxon>
        <taxon>Agaricomycetes</taxon>
        <taxon>Agaricomycetidae</taxon>
        <taxon>Agaricales</taxon>
        <taxon>Agaricineae</taxon>
        <taxon>Hymenogastraceae</taxon>
        <taxon>Gymnopilus</taxon>
    </lineage>
</organism>
<reference evidence="1" key="1">
    <citation type="submission" date="2020-11" db="EMBL/GenBank/DDBJ databases">
        <authorList>
            <consortium name="DOE Joint Genome Institute"/>
            <person name="Ahrendt S."/>
            <person name="Riley R."/>
            <person name="Andreopoulos W."/>
            <person name="LaButti K."/>
            <person name="Pangilinan J."/>
            <person name="Ruiz-duenas F.J."/>
            <person name="Barrasa J.M."/>
            <person name="Sanchez-Garcia M."/>
            <person name="Camarero S."/>
            <person name="Miyauchi S."/>
            <person name="Serrano A."/>
            <person name="Linde D."/>
            <person name="Babiker R."/>
            <person name="Drula E."/>
            <person name="Ayuso-Fernandez I."/>
            <person name="Pacheco R."/>
            <person name="Padilla G."/>
            <person name="Ferreira P."/>
            <person name="Barriuso J."/>
            <person name="Kellner H."/>
            <person name="Castanera R."/>
            <person name="Alfaro M."/>
            <person name="Ramirez L."/>
            <person name="Pisabarro A.G."/>
            <person name="Kuo A."/>
            <person name="Tritt A."/>
            <person name="Lipzen A."/>
            <person name="He G."/>
            <person name="Yan M."/>
            <person name="Ng V."/>
            <person name="Cullen D."/>
            <person name="Martin F."/>
            <person name="Rosso M.-N."/>
            <person name="Henrissat B."/>
            <person name="Hibbett D."/>
            <person name="Martinez A.T."/>
            <person name="Grigoriev I.V."/>
        </authorList>
    </citation>
    <scope>NUCLEOTIDE SEQUENCE</scope>
    <source>
        <strain evidence="1">AH 44721</strain>
    </source>
</reference>
<dbReference type="AlphaFoldDB" id="A0A9P5TF13"/>
<gene>
    <name evidence="1" type="ORF">CPB84DRAFT_1755871</name>
</gene>
<name>A0A9P5TF13_GYMJU</name>
<evidence type="ECO:0000313" key="2">
    <source>
        <dbReference type="Proteomes" id="UP000724874"/>
    </source>
</evidence>
<proteinExistence type="predicted"/>
<sequence>MTRKDPNLCKLQLSQHFTRFSANTASARFTAHAARSKEGRNGDAAWSAEEANVTRPAEVVAGSEEGGAWANIGIQQCLYPSFKLRLQLLWLLWRAIRSQNRYFYRNLQVPLECRPALNINVGNLNRNSYLIKAISSPITTTSVSGATISNSSNSQCCSMRVDTSPLRQPFIFNSLARPGKFERGSLGLIPMVANIRK</sequence>
<comment type="caution">
    <text evidence="1">The sequence shown here is derived from an EMBL/GenBank/DDBJ whole genome shotgun (WGS) entry which is preliminary data.</text>
</comment>
<dbReference type="EMBL" id="JADNYJ010000576">
    <property type="protein sequence ID" value="KAF8868650.1"/>
    <property type="molecule type" value="Genomic_DNA"/>
</dbReference>
<keyword evidence="2" id="KW-1185">Reference proteome</keyword>
<dbReference type="Proteomes" id="UP000724874">
    <property type="component" value="Unassembled WGS sequence"/>
</dbReference>